<dbReference type="HOGENOM" id="CLU_443846_0_0_1"/>
<dbReference type="InParanoid" id="L7JSP6"/>
<dbReference type="SUPFAM" id="SSF48371">
    <property type="entry name" value="ARM repeat"/>
    <property type="match status" value="1"/>
</dbReference>
<name>L7JSP6_TRAHO</name>
<dbReference type="InterPro" id="IPR016024">
    <property type="entry name" value="ARM-type_fold"/>
</dbReference>
<dbReference type="AlphaFoldDB" id="L7JSP6"/>
<keyword evidence="2" id="KW-1185">Reference proteome</keyword>
<evidence type="ECO:0000313" key="2">
    <source>
        <dbReference type="Proteomes" id="UP000011185"/>
    </source>
</evidence>
<dbReference type="OMA" id="ALWHINS"/>
<protein>
    <submittedName>
        <fullName evidence="1">Putative Armadillo-like helical protein</fullName>
    </submittedName>
</protein>
<sequence>VIIGDAGDVSTNIDEDFILKNSLEYLSQVFKQHPDLYFKCWNNIKQNNDQAKFEKLSNLALLSKIDENQVFEHTTSPSERIRYIATFVTIRIFMYRMKTNHDFDIDIVLNRLRDVYHPIRVVVVREIFSFYEKFGTLVIDKLLLALHDSKDEVRVEVLRTLRRLYNKYKMEIGFVDIIKRLASDGISSSTRSEAADFLYDVFSAEDKEDDLFGVLVNCHPNKIKNVIMKIKKEKKDIYEVYHFLYNKSGMEIFRNIEIRKKGLDAYLDHVIDRISRSEQCCRKGNCHLHVLSTYRHTNLEKIYTLLSIVKDSRADIEIILKVLERIKNDVYVNSTYTTQILDKLYEYGQIYRLNYFSLLKRLETDYQPYVNEIVKRIEHEDLIKYFNVEPFNNAGVIYKALWHINSDQYDKVKTLVFSDRNDDNFDELTELIFFLRSKIDDLSKSTNAEDVQDMKDAFEFIYMQSITYLSTKIDQFKRDDNFYYNLTKFICNGNFKDKAGVIFRSAKHYRSLMVKCKDLGLLIELFTHFLGYEKGIRTKYLEKMTKTFKLRLKNYPSTEIFLILRGFQNEGASMDNFIPLIDMLSLDECIILENTAVGRFKEKLKEKCVERSNAEK</sequence>
<feature type="non-terminal residue" evidence="1">
    <location>
        <position position="1"/>
    </location>
</feature>
<dbReference type="STRING" id="72359.L7JSP6"/>
<evidence type="ECO:0000313" key="1">
    <source>
        <dbReference type="EMBL" id="ELQ74454.1"/>
    </source>
</evidence>
<dbReference type="OrthoDB" id="2191742at2759"/>
<gene>
    <name evidence="1" type="ORF">THOM_2633</name>
</gene>
<reference evidence="1 2" key="1">
    <citation type="journal article" date="2012" name="PLoS Pathog.">
        <title>The genome of the obligate intracellular parasite Trachipleistophora hominis: new insights into microsporidian genome dynamics and reductive evolution.</title>
        <authorList>
            <person name="Heinz E."/>
            <person name="Williams T.A."/>
            <person name="Nakjang S."/>
            <person name="Noel C.J."/>
            <person name="Swan D.C."/>
            <person name="Goldberg A.V."/>
            <person name="Harris S.R."/>
            <person name="Weinmaier T."/>
            <person name="Markert S."/>
            <person name="Becher D."/>
            <person name="Bernhardt J."/>
            <person name="Dagan T."/>
            <person name="Hacker C."/>
            <person name="Lucocq J.M."/>
            <person name="Schweder T."/>
            <person name="Rattei T."/>
            <person name="Hall N."/>
            <person name="Hirt R.P."/>
            <person name="Embley T.M."/>
        </authorList>
    </citation>
    <scope>NUCLEOTIDE SEQUENCE [LARGE SCALE GENOMIC DNA]</scope>
</reference>
<proteinExistence type="predicted"/>
<dbReference type="EMBL" id="JH994040">
    <property type="protein sequence ID" value="ELQ74454.1"/>
    <property type="molecule type" value="Genomic_DNA"/>
</dbReference>
<accession>L7JSP6</accession>
<organism evidence="1 2">
    <name type="scientific">Trachipleistophora hominis</name>
    <name type="common">Microsporidian parasite</name>
    <dbReference type="NCBI Taxonomy" id="72359"/>
    <lineage>
        <taxon>Eukaryota</taxon>
        <taxon>Fungi</taxon>
        <taxon>Fungi incertae sedis</taxon>
        <taxon>Microsporidia</taxon>
        <taxon>Pleistophoridae</taxon>
        <taxon>Trachipleistophora</taxon>
    </lineage>
</organism>
<dbReference type="VEuPathDB" id="MicrosporidiaDB:THOM_2633"/>
<dbReference type="Proteomes" id="UP000011185">
    <property type="component" value="Unassembled WGS sequence"/>
</dbReference>